<name>A0A8H3TWR0_9TREE</name>
<reference evidence="2" key="1">
    <citation type="submission" date="2020-07" db="EMBL/GenBank/DDBJ databases">
        <title>Draft Genome Sequence of a Deep-Sea Yeast, Naganishia (Cryptococcus) liquefaciens strain N6.</title>
        <authorList>
            <person name="Han Y.W."/>
            <person name="Kajitani R."/>
            <person name="Morimoto H."/>
            <person name="Parhat M."/>
            <person name="Tsubouchi H."/>
            <person name="Bakenova O."/>
            <person name="Ogata M."/>
            <person name="Argunhan B."/>
            <person name="Aoki R."/>
            <person name="Kajiwara S."/>
            <person name="Itoh T."/>
            <person name="Iwasaki H."/>
        </authorList>
    </citation>
    <scope>NUCLEOTIDE SEQUENCE</scope>
    <source>
        <strain evidence="2">N6</strain>
    </source>
</reference>
<feature type="compositionally biased region" description="Basic residues" evidence="1">
    <location>
        <begin position="88"/>
        <end position="100"/>
    </location>
</feature>
<dbReference type="OrthoDB" id="2594888at2759"/>
<accession>A0A8H3TWR0</accession>
<keyword evidence="3" id="KW-1185">Reference proteome</keyword>
<evidence type="ECO:0000313" key="2">
    <source>
        <dbReference type="EMBL" id="GHJ88996.1"/>
    </source>
</evidence>
<sequence length="100" mass="10786">MSDIKAQLAELAARQSGGKTSDPAAVQGVSKLNAKVPAIAGQDEKKMDGKGKGKKSSARQKQRAEKLKERAMDLGGKLEKKVAAKEGRKARRDRAKKAWE</sequence>
<dbReference type="Proteomes" id="UP000620104">
    <property type="component" value="Unassembled WGS sequence"/>
</dbReference>
<comment type="caution">
    <text evidence="2">The sequence shown here is derived from an EMBL/GenBank/DDBJ whole genome shotgun (WGS) entry which is preliminary data.</text>
</comment>
<feature type="compositionally biased region" description="Basic residues" evidence="1">
    <location>
        <begin position="52"/>
        <end position="61"/>
    </location>
</feature>
<evidence type="ECO:0000256" key="1">
    <source>
        <dbReference type="SAM" id="MobiDB-lite"/>
    </source>
</evidence>
<feature type="compositionally biased region" description="Basic and acidic residues" evidence="1">
    <location>
        <begin position="42"/>
        <end position="51"/>
    </location>
</feature>
<feature type="region of interest" description="Disordered" evidence="1">
    <location>
        <begin position="34"/>
        <end position="100"/>
    </location>
</feature>
<evidence type="ECO:0000313" key="3">
    <source>
        <dbReference type="Proteomes" id="UP000620104"/>
    </source>
</evidence>
<feature type="compositionally biased region" description="Basic and acidic residues" evidence="1">
    <location>
        <begin position="62"/>
        <end position="87"/>
    </location>
</feature>
<dbReference type="AlphaFoldDB" id="A0A8H3TWR0"/>
<dbReference type="EMBL" id="BLZA01000032">
    <property type="protein sequence ID" value="GHJ88996.1"/>
    <property type="molecule type" value="Genomic_DNA"/>
</dbReference>
<proteinExistence type="predicted"/>
<gene>
    <name evidence="2" type="ORF">NliqN6_5398</name>
</gene>
<protein>
    <submittedName>
        <fullName evidence="2">Uncharacterized protein</fullName>
    </submittedName>
</protein>
<organism evidence="2 3">
    <name type="scientific">Naganishia liquefaciens</name>
    <dbReference type="NCBI Taxonomy" id="104408"/>
    <lineage>
        <taxon>Eukaryota</taxon>
        <taxon>Fungi</taxon>
        <taxon>Dikarya</taxon>
        <taxon>Basidiomycota</taxon>
        <taxon>Agaricomycotina</taxon>
        <taxon>Tremellomycetes</taxon>
        <taxon>Filobasidiales</taxon>
        <taxon>Filobasidiaceae</taxon>
        <taxon>Naganishia</taxon>
    </lineage>
</organism>